<feature type="transmembrane region" description="Helical" evidence="6">
    <location>
        <begin position="12"/>
        <end position="35"/>
    </location>
</feature>
<keyword evidence="4 6" id="KW-1133">Transmembrane helix</keyword>
<evidence type="ECO:0000256" key="3">
    <source>
        <dbReference type="ARBA" id="ARBA00022692"/>
    </source>
</evidence>
<evidence type="ECO:0000313" key="8">
    <source>
        <dbReference type="EMBL" id="MDC8758210.1"/>
    </source>
</evidence>
<name>A0ABT5JZP9_9BURK</name>
<dbReference type="Pfam" id="PF06271">
    <property type="entry name" value="RDD"/>
    <property type="match status" value="1"/>
</dbReference>
<gene>
    <name evidence="8" type="ORF">OIK44_11485</name>
</gene>
<dbReference type="InterPro" id="IPR051791">
    <property type="entry name" value="Pra-immunoreactive"/>
</dbReference>
<feature type="transmembrane region" description="Helical" evidence="6">
    <location>
        <begin position="47"/>
        <end position="68"/>
    </location>
</feature>
<dbReference type="InterPro" id="IPR010432">
    <property type="entry name" value="RDD"/>
</dbReference>
<comment type="caution">
    <text evidence="8">The sequence shown here is derived from an EMBL/GenBank/DDBJ whole genome shotgun (WGS) entry which is preliminary data.</text>
</comment>
<feature type="domain" description="RDD" evidence="7">
    <location>
        <begin position="7"/>
        <end position="134"/>
    </location>
</feature>
<dbReference type="PANTHER" id="PTHR36115">
    <property type="entry name" value="PROLINE-RICH ANTIGEN HOMOLOG-RELATED"/>
    <property type="match status" value="1"/>
</dbReference>
<protein>
    <submittedName>
        <fullName evidence="8">RDD family protein</fullName>
    </submittedName>
</protein>
<evidence type="ECO:0000259" key="7">
    <source>
        <dbReference type="Pfam" id="PF06271"/>
    </source>
</evidence>
<proteinExistence type="predicted"/>
<dbReference type="Proteomes" id="UP001221208">
    <property type="component" value="Unassembled WGS sequence"/>
</dbReference>
<dbReference type="EMBL" id="JAQQXR010000004">
    <property type="protein sequence ID" value="MDC8758210.1"/>
    <property type="molecule type" value="Genomic_DNA"/>
</dbReference>
<keyword evidence="9" id="KW-1185">Reference proteome</keyword>
<evidence type="ECO:0000256" key="4">
    <source>
        <dbReference type="ARBA" id="ARBA00022989"/>
    </source>
</evidence>
<evidence type="ECO:0000256" key="1">
    <source>
        <dbReference type="ARBA" id="ARBA00004651"/>
    </source>
</evidence>
<keyword evidence="5 6" id="KW-0472">Membrane</keyword>
<evidence type="ECO:0000313" key="9">
    <source>
        <dbReference type="Proteomes" id="UP001221208"/>
    </source>
</evidence>
<feature type="transmembrane region" description="Helical" evidence="6">
    <location>
        <begin position="103"/>
        <end position="121"/>
    </location>
</feature>
<evidence type="ECO:0000256" key="2">
    <source>
        <dbReference type="ARBA" id="ARBA00022475"/>
    </source>
</evidence>
<keyword evidence="3 6" id="KW-0812">Transmembrane</keyword>
<organism evidence="8 9">
    <name type="scientific">Janthinobacterium fluminis</name>
    <dbReference type="NCBI Taxonomy" id="2987524"/>
    <lineage>
        <taxon>Bacteria</taxon>
        <taxon>Pseudomonadati</taxon>
        <taxon>Pseudomonadota</taxon>
        <taxon>Betaproteobacteria</taxon>
        <taxon>Burkholderiales</taxon>
        <taxon>Oxalobacteraceae</taxon>
        <taxon>Janthinobacterium</taxon>
    </lineage>
</organism>
<evidence type="ECO:0000256" key="6">
    <source>
        <dbReference type="SAM" id="Phobius"/>
    </source>
</evidence>
<evidence type="ECO:0000256" key="5">
    <source>
        <dbReference type="ARBA" id="ARBA00023136"/>
    </source>
</evidence>
<dbReference type="RefSeq" id="WP_273670889.1">
    <property type="nucleotide sequence ID" value="NZ_JAQQXR010000004.1"/>
</dbReference>
<reference evidence="8 9" key="1">
    <citation type="submission" date="2022-10" db="EMBL/GenBank/DDBJ databases">
        <title>Janthinobacterium sp. hw3 Genome sequencing.</title>
        <authorList>
            <person name="Park S."/>
        </authorList>
    </citation>
    <scope>NUCLEOTIDE SEQUENCE [LARGE SCALE GENOMIC DNA]</scope>
    <source>
        <strain evidence="9">hw3</strain>
    </source>
</reference>
<sequence length="151" mass="16692">MDNEREYVGFWARVWASIIDTVLLFALTTPLLMAIYGKEYATAEGAFLGPADFIISLILPAVAIILFWRARGSTPGKMAIRAEIVDAETGGAPSLPQYIGRYLAYYLSALPLCMGFIAVAFNPKKQGWHDRLAGTVVVRTRRPAAVRLDKR</sequence>
<accession>A0ABT5JZP9</accession>
<dbReference type="PANTHER" id="PTHR36115:SF4">
    <property type="entry name" value="MEMBRANE PROTEIN"/>
    <property type="match status" value="1"/>
</dbReference>
<keyword evidence="2" id="KW-1003">Cell membrane</keyword>
<comment type="subcellular location">
    <subcellularLocation>
        <location evidence="1">Cell membrane</location>
        <topology evidence="1">Multi-pass membrane protein</topology>
    </subcellularLocation>
</comment>